<dbReference type="NCBIfam" id="TIGR00229">
    <property type="entry name" value="sensory_box"/>
    <property type="match status" value="3"/>
</dbReference>
<evidence type="ECO:0000259" key="16">
    <source>
        <dbReference type="PROSITE" id="PS50112"/>
    </source>
</evidence>
<keyword evidence="9" id="KW-0902">Two-component regulatory system</keyword>
<feature type="domain" description="PAC" evidence="17">
    <location>
        <begin position="338"/>
        <end position="389"/>
    </location>
</feature>
<dbReference type="PRINTS" id="PR00344">
    <property type="entry name" value="BCTRLSENSOR"/>
</dbReference>
<dbReference type="PROSITE" id="PS50112">
    <property type="entry name" value="PAS"/>
    <property type="match status" value="3"/>
</dbReference>
<keyword evidence="19" id="KW-1185">Reference proteome</keyword>
<dbReference type="SUPFAM" id="SSF55874">
    <property type="entry name" value="ATPase domain of HSP90 chaperone/DNA topoisomerase II/histidine kinase"/>
    <property type="match status" value="1"/>
</dbReference>
<evidence type="ECO:0000256" key="6">
    <source>
        <dbReference type="ARBA" id="ARBA00022741"/>
    </source>
</evidence>
<dbReference type="InterPro" id="IPR013655">
    <property type="entry name" value="PAS_fold_3"/>
</dbReference>
<dbReference type="GO" id="GO:0006355">
    <property type="term" value="P:regulation of DNA-templated transcription"/>
    <property type="evidence" value="ECO:0007669"/>
    <property type="project" value="InterPro"/>
</dbReference>
<dbReference type="CDD" id="cd17546">
    <property type="entry name" value="REC_hyHK_CKI1_RcsC-like"/>
    <property type="match status" value="1"/>
</dbReference>
<feature type="domain" description="PAS" evidence="16">
    <location>
        <begin position="390"/>
        <end position="461"/>
    </location>
</feature>
<gene>
    <name evidence="18" type="primary">arcB_1</name>
    <name evidence="18" type="ORF">MBHS_00219</name>
</gene>
<dbReference type="PROSITE" id="PS50109">
    <property type="entry name" value="HIS_KIN"/>
    <property type="match status" value="1"/>
</dbReference>
<evidence type="ECO:0000256" key="8">
    <source>
        <dbReference type="ARBA" id="ARBA00022840"/>
    </source>
</evidence>
<dbReference type="GO" id="GO:0000155">
    <property type="term" value="F:phosphorelay sensor kinase activity"/>
    <property type="evidence" value="ECO:0007669"/>
    <property type="project" value="InterPro"/>
</dbReference>
<dbReference type="SMART" id="SM00448">
    <property type="entry name" value="REC"/>
    <property type="match status" value="2"/>
</dbReference>
<dbReference type="PROSITE" id="PS50113">
    <property type="entry name" value="PAC"/>
    <property type="match status" value="3"/>
</dbReference>
<dbReference type="InterPro" id="IPR001789">
    <property type="entry name" value="Sig_transdc_resp-reg_receiver"/>
</dbReference>
<feature type="modified residue" description="4-aspartylphosphate" evidence="12">
    <location>
        <position position="61"/>
    </location>
</feature>
<keyword evidence="11" id="KW-0131">Cell cycle</keyword>
<dbReference type="InterPro" id="IPR005467">
    <property type="entry name" value="His_kinase_dom"/>
</dbReference>
<dbReference type="CDD" id="cd16922">
    <property type="entry name" value="HATPase_EvgS-ArcB-TorS-like"/>
    <property type="match status" value="1"/>
</dbReference>
<keyword evidence="7" id="KW-0418">Kinase</keyword>
<dbReference type="SUPFAM" id="SSF47384">
    <property type="entry name" value="Homodimeric domain of signal transducing histidine kinase"/>
    <property type="match status" value="1"/>
</dbReference>
<dbReference type="CDD" id="cd00082">
    <property type="entry name" value="HisKA"/>
    <property type="match status" value="1"/>
</dbReference>
<evidence type="ECO:0000259" key="14">
    <source>
        <dbReference type="PROSITE" id="PS50109"/>
    </source>
</evidence>
<dbReference type="InterPro" id="IPR036890">
    <property type="entry name" value="HATPase_C_sf"/>
</dbReference>
<comment type="subcellular location">
    <subcellularLocation>
        <location evidence="2">Membrane</location>
    </subcellularLocation>
</comment>
<evidence type="ECO:0000256" key="12">
    <source>
        <dbReference type="PROSITE-ProRule" id="PRU00169"/>
    </source>
</evidence>
<feature type="domain" description="Response regulatory" evidence="15">
    <location>
        <begin position="807"/>
        <end position="923"/>
    </location>
</feature>
<keyword evidence="8" id="KW-0067">ATP-binding</keyword>
<organism evidence="18 19">
    <name type="scientific">Candidatus Venteria ishoeyi</name>
    <dbReference type="NCBI Taxonomy" id="1899563"/>
    <lineage>
        <taxon>Bacteria</taxon>
        <taxon>Pseudomonadati</taxon>
        <taxon>Pseudomonadota</taxon>
        <taxon>Gammaproteobacteria</taxon>
        <taxon>Thiotrichales</taxon>
        <taxon>Thiotrichaceae</taxon>
        <taxon>Venteria</taxon>
    </lineage>
</organism>
<dbReference type="Pfam" id="PF02518">
    <property type="entry name" value="HATPase_c"/>
    <property type="match status" value="1"/>
</dbReference>
<dbReference type="InterPro" id="IPR004358">
    <property type="entry name" value="Sig_transdc_His_kin-like_C"/>
</dbReference>
<dbReference type="PROSITE" id="PS50110">
    <property type="entry name" value="RESPONSE_REGULATORY"/>
    <property type="match status" value="2"/>
</dbReference>
<keyword evidence="6" id="KW-0547">Nucleotide-binding</keyword>
<dbReference type="Proteomes" id="UP000236724">
    <property type="component" value="Unassembled WGS sequence"/>
</dbReference>
<dbReference type="Gene3D" id="1.10.287.130">
    <property type="match status" value="1"/>
</dbReference>
<dbReference type="Pfam" id="PF00512">
    <property type="entry name" value="HisKA"/>
    <property type="match status" value="1"/>
</dbReference>
<dbReference type="CDD" id="cd00130">
    <property type="entry name" value="PAS"/>
    <property type="match status" value="3"/>
</dbReference>
<evidence type="ECO:0000256" key="7">
    <source>
        <dbReference type="ARBA" id="ARBA00022777"/>
    </source>
</evidence>
<dbReference type="GO" id="GO:0016020">
    <property type="term" value="C:membrane"/>
    <property type="evidence" value="ECO:0007669"/>
    <property type="project" value="UniProtKB-SubCell"/>
</dbReference>
<sequence>MQAFPPLLANKNILIVDDDAEGVRFLSRVLKQEHYTVRAALNGTAAFKSIKTKTPDLILLDVNMPDMSGFEVCRQLQAMKVFCEIPILFISAQGETADKLKGFEVGGSDYITKPFTPEEVLARVKTHLKLNTSMQALRTSESRFHQLADSLPQLVLTCEPDGACNFFSQQWLTYTGISKAQQLGFDWLQQLHPDDRAPTIAAWQKAIDSGTEFHTELRIRRHDGVYRWFDTQVIHLRDEEDRIIKWFWSNTDITELRKAELMSRLILDTVVEGIFGLNEAGICTFINQAGAKLLGYESTKGLLGQHLHSLIHTHNIAGDPLPQAQRSIMDSIHTSSKNSNEYLFTRKDGSFFPVWVYAKPIAYNGDIRGTVASFIDISERKRLEASLRTERDFAEGLINTAPTIVLVLDMQGRIIRFNPFMEKISGYSLDEVRGKDWFETFFSKHDWKHIKQVFFSATDDIKTHSNPIVTKDGREVPIEWSEQTLKDIDGKVTGLLSIGQDISERLAAEKALLQAREELEQRVEQRTKQLALLNQALEQAKDAAEAANRAKSIFIANMSHELRTPLNAILGFSQLMTNAPDTLPTQKENLNTINHAGEHLLAMINDVLDLSKIEAGKIELHPESFDVVRLLQDITEMFRIRAQAKNITVNLLLADNMAHYIKTDSGKLRQVLSNLLGNAVKFTQQGEISVHADILPLVHEIDRQCLQVVVQDTGKGIPQAHLDAIFKPFVQAAPDMLGQKGTGLGLAISHQFIELLGGEMRVESVMGKGSCFSFQITVEVLDTPADVRGTAQSRQVCGLQPGQQIWRILIVEDDLDNRILLTNILVQAGFKVRACTNGVEAVAMFQDWSPDFIWLDIQMPVMDGYATAAKIRTLPGGDEVKIVALTANVFQEDQGNILAAGCDDALSKPFLVSQVFAMMHQYLGVDYLYIQAQTDAPQAQTTALSREDLQKLPRALLEDLYQAALSLYVQGVEDVTAKIKVQYPEIAERIERLSQQYHYDLICDLCEQILQSEESSNE</sequence>
<name>A0A1H6F479_9GAMM</name>
<dbReference type="SMART" id="SM00086">
    <property type="entry name" value="PAC"/>
    <property type="match status" value="3"/>
</dbReference>
<dbReference type="RefSeq" id="WP_177428111.1">
    <property type="nucleotide sequence ID" value="NZ_FMSV02000046.1"/>
</dbReference>
<dbReference type="EC" id="2.7.13.3" evidence="3"/>
<feature type="domain" description="PAS" evidence="16">
    <location>
        <begin position="140"/>
        <end position="210"/>
    </location>
</feature>
<dbReference type="GO" id="GO:0005524">
    <property type="term" value="F:ATP binding"/>
    <property type="evidence" value="ECO:0007669"/>
    <property type="project" value="UniProtKB-KW"/>
</dbReference>
<evidence type="ECO:0000256" key="11">
    <source>
        <dbReference type="ARBA" id="ARBA00023306"/>
    </source>
</evidence>
<dbReference type="EMBL" id="FMSV02000046">
    <property type="protein sequence ID" value="SEH04373.1"/>
    <property type="molecule type" value="Genomic_DNA"/>
</dbReference>
<dbReference type="SUPFAM" id="SSF55785">
    <property type="entry name" value="PYP-like sensor domain (PAS domain)"/>
    <property type="match status" value="3"/>
</dbReference>
<dbReference type="FunFam" id="3.30.565.10:FF:000010">
    <property type="entry name" value="Sensor histidine kinase RcsC"/>
    <property type="match status" value="1"/>
</dbReference>
<dbReference type="Pfam" id="PF08447">
    <property type="entry name" value="PAS_3"/>
    <property type="match status" value="1"/>
</dbReference>
<feature type="domain" description="PAS" evidence="16">
    <location>
        <begin position="259"/>
        <end position="312"/>
    </location>
</feature>
<keyword evidence="5 18" id="KW-0808">Transferase</keyword>
<evidence type="ECO:0000256" key="10">
    <source>
        <dbReference type="ARBA" id="ARBA00023136"/>
    </source>
</evidence>
<dbReference type="PANTHER" id="PTHR45339:SF1">
    <property type="entry name" value="HYBRID SIGNAL TRANSDUCTION HISTIDINE KINASE J"/>
    <property type="match status" value="1"/>
</dbReference>
<evidence type="ECO:0000259" key="17">
    <source>
        <dbReference type="PROSITE" id="PS50113"/>
    </source>
</evidence>
<dbReference type="InterPro" id="IPR011006">
    <property type="entry name" value="CheY-like_superfamily"/>
</dbReference>
<evidence type="ECO:0000259" key="15">
    <source>
        <dbReference type="PROSITE" id="PS50110"/>
    </source>
</evidence>
<evidence type="ECO:0000313" key="18">
    <source>
        <dbReference type="EMBL" id="SEH04373.1"/>
    </source>
</evidence>
<dbReference type="AlphaFoldDB" id="A0A1H6F479"/>
<evidence type="ECO:0000256" key="3">
    <source>
        <dbReference type="ARBA" id="ARBA00012438"/>
    </source>
</evidence>
<dbReference type="InterPro" id="IPR001610">
    <property type="entry name" value="PAC"/>
</dbReference>
<dbReference type="SMART" id="SM00387">
    <property type="entry name" value="HATPase_c"/>
    <property type="match status" value="1"/>
</dbReference>
<protein>
    <recommendedName>
        <fullName evidence="3">histidine kinase</fullName>
        <ecNumber evidence="3">2.7.13.3</ecNumber>
    </recommendedName>
</protein>
<evidence type="ECO:0000256" key="13">
    <source>
        <dbReference type="SAM" id="Coils"/>
    </source>
</evidence>
<dbReference type="FunFam" id="3.30.450.20:FF:000099">
    <property type="entry name" value="Sensory box sensor histidine kinase"/>
    <property type="match status" value="1"/>
</dbReference>
<dbReference type="InterPro" id="IPR003661">
    <property type="entry name" value="HisK_dim/P_dom"/>
</dbReference>
<dbReference type="SMART" id="SM00091">
    <property type="entry name" value="PAS"/>
    <property type="match status" value="3"/>
</dbReference>
<keyword evidence="4 12" id="KW-0597">Phosphoprotein</keyword>
<evidence type="ECO:0000256" key="9">
    <source>
        <dbReference type="ARBA" id="ARBA00023012"/>
    </source>
</evidence>
<evidence type="ECO:0000256" key="1">
    <source>
        <dbReference type="ARBA" id="ARBA00000085"/>
    </source>
</evidence>
<dbReference type="Gene3D" id="3.30.565.10">
    <property type="entry name" value="Histidine kinase-like ATPase, C-terminal domain"/>
    <property type="match status" value="1"/>
</dbReference>
<evidence type="ECO:0000256" key="5">
    <source>
        <dbReference type="ARBA" id="ARBA00022679"/>
    </source>
</evidence>
<proteinExistence type="predicted"/>
<dbReference type="Pfam" id="PF00072">
    <property type="entry name" value="Response_reg"/>
    <property type="match status" value="2"/>
</dbReference>
<accession>A0A1H6F479</accession>
<dbReference type="SMART" id="SM00388">
    <property type="entry name" value="HisKA"/>
    <property type="match status" value="1"/>
</dbReference>
<dbReference type="InterPro" id="IPR000700">
    <property type="entry name" value="PAS-assoc_C"/>
</dbReference>
<dbReference type="SUPFAM" id="SSF52172">
    <property type="entry name" value="CheY-like"/>
    <property type="match status" value="2"/>
</dbReference>
<dbReference type="CDD" id="cd19920">
    <property type="entry name" value="REC_PA4781-like"/>
    <property type="match status" value="1"/>
</dbReference>
<feature type="coiled-coil region" evidence="13">
    <location>
        <begin position="509"/>
        <end position="553"/>
    </location>
</feature>
<feature type="modified residue" description="4-aspartylphosphate" evidence="12">
    <location>
        <position position="856"/>
    </location>
</feature>
<evidence type="ECO:0000256" key="4">
    <source>
        <dbReference type="ARBA" id="ARBA00022553"/>
    </source>
</evidence>
<dbReference type="InterPro" id="IPR003594">
    <property type="entry name" value="HATPase_dom"/>
</dbReference>
<dbReference type="InterPro" id="IPR013767">
    <property type="entry name" value="PAS_fold"/>
</dbReference>
<reference evidence="18 19" key="1">
    <citation type="submission" date="2016-10" db="EMBL/GenBank/DDBJ databases">
        <authorList>
            <person name="de Groot N.N."/>
        </authorList>
    </citation>
    <scope>NUCLEOTIDE SEQUENCE [LARGE SCALE GENOMIC DNA]</scope>
    <source>
        <strain evidence="18">MBHS1</strain>
    </source>
</reference>
<feature type="domain" description="Response regulatory" evidence="15">
    <location>
        <begin position="12"/>
        <end position="128"/>
    </location>
</feature>
<comment type="catalytic activity">
    <reaction evidence="1">
        <text>ATP + protein L-histidine = ADP + protein N-phospho-L-histidine.</text>
        <dbReference type="EC" id="2.7.13.3"/>
    </reaction>
</comment>
<dbReference type="PANTHER" id="PTHR45339">
    <property type="entry name" value="HYBRID SIGNAL TRANSDUCTION HISTIDINE KINASE J"/>
    <property type="match status" value="1"/>
</dbReference>
<feature type="domain" description="PAC" evidence="17">
    <location>
        <begin position="462"/>
        <end position="514"/>
    </location>
</feature>
<dbReference type="InterPro" id="IPR000014">
    <property type="entry name" value="PAS"/>
</dbReference>
<feature type="domain" description="PAC" evidence="17">
    <location>
        <begin position="213"/>
        <end position="265"/>
    </location>
</feature>
<keyword evidence="13" id="KW-0175">Coiled coil</keyword>
<dbReference type="Pfam" id="PF00989">
    <property type="entry name" value="PAS"/>
    <property type="match status" value="1"/>
</dbReference>
<dbReference type="Gene3D" id="3.40.50.2300">
    <property type="match status" value="2"/>
</dbReference>
<dbReference type="FunFam" id="1.10.287.130:FF:000038">
    <property type="entry name" value="Sensory transduction histidine kinase"/>
    <property type="match status" value="1"/>
</dbReference>
<dbReference type="Pfam" id="PF13426">
    <property type="entry name" value="PAS_9"/>
    <property type="match status" value="1"/>
</dbReference>
<evidence type="ECO:0000256" key="2">
    <source>
        <dbReference type="ARBA" id="ARBA00004370"/>
    </source>
</evidence>
<evidence type="ECO:0000313" key="19">
    <source>
        <dbReference type="Proteomes" id="UP000236724"/>
    </source>
</evidence>
<dbReference type="Gene3D" id="3.30.450.20">
    <property type="entry name" value="PAS domain"/>
    <property type="match status" value="3"/>
</dbReference>
<dbReference type="InterPro" id="IPR036097">
    <property type="entry name" value="HisK_dim/P_sf"/>
</dbReference>
<dbReference type="InterPro" id="IPR035965">
    <property type="entry name" value="PAS-like_dom_sf"/>
</dbReference>
<feature type="domain" description="Histidine kinase" evidence="14">
    <location>
        <begin position="557"/>
        <end position="780"/>
    </location>
</feature>
<keyword evidence="10" id="KW-0472">Membrane</keyword>